<feature type="domain" description="CoA carboxyltransferase C-terminal" evidence="11">
    <location>
        <begin position="2"/>
        <end position="236"/>
    </location>
</feature>
<organism evidence="12 13">
    <name type="scientific">Lactobacillus kullabergensis</name>
    <dbReference type="NCBI Taxonomy" id="1218493"/>
    <lineage>
        <taxon>Bacteria</taxon>
        <taxon>Bacillati</taxon>
        <taxon>Bacillota</taxon>
        <taxon>Bacilli</taxon>
        <taxon>Lactobacillales</taxon>
        <taxon>Lactobacillaceae</taxon>
        <taxon>Lactobacillus</taxon>
    </lineage>
</organism>
<dbReference type="RefSeq" id="WP_045928521.1">
    <property type="nucleotide sequence ID" value="NZ_JBHSZS010000026.1"/>
</dbReference>
<dbReference type="UniPathway" id="UPA00655">
    <property type="reaction ID" value="UER00711"/>
</dbReference>
<dbReference type="Gene3D" id="3.90.226.10">
    <property type="entry name" value="2-enoyl-CoA Hydratase, Chain A, domain 1"/>
    <property type="match status" value="1"/>
</dbReference>
<dbReference type="AlphaFoldDB" id="A0A0F4LAC3"/>
<keyword evidence="8" id="KW-0443">Lipid metabolism</keyword>
<gene>
    <name evidence="12" type="ORF">JF76_15310</name>
</gene>
<evidence type="ECO:0000256" key="4">
    <source>
        <dbReference type="ARBA" id="ARBA00022679"/>
    </source>
</evidence>
<evidence type="ECO:0000256" key="3">
    <source>
        <dbReference type="ARBA" id="ARBA00022516"/>
    </source>
</evidence>
<evidence type="ECO:0000256" key="7">
    <source>
        <dbReference type="ARBA" id="ARBA00022840"/>
    </source>
</evidence>
<evidence type="ECO:0000259" key="11">
    <source>
        <dbReference type="PROSITE" id="PS50989"/>
    </source>
</evidence>
<dbReference type="HOGENOM" id="CLU_015486_0_2_9"/>
<evidence type="ECO:0000313" key="13">
    <source>
        <dbReference type="Proteomes" id="UP000033533"/>
    </source>
</evidence>
<keyword evidence="9" id="KW-0275">Fatty acid biosynthesis</keyword>
<comment type="pathway">
    <text evidence="1">Lipid metabolism; malonyl-CoA biosynthesis; malonyl-CoA from acetyl-CoA: step 1/1.</text>
</comment>
<dbReference type="InterPro" id="IPR011763">
    <property type="entry name" value="COA_CT_C"/>
</dbReference>
<keyword evidence="3" id="KW-0444">Lipid biosynthesis</keyword>
<evidence type="ECO:0000256" key="9">
    <source>
        <dbReference type="ARBA" id="ARBA00023160"/>
    </source>
</evidence>
<dbReference type="GO" id="GO:0016743">
    <property type="term" value="F:carboxyl- or carbamoyltransferase activity"/>
    <property type="evidence" value="ECO:0007669"/>
    <property type="project" value="InterPro"/>
</dbReference>
<dbReference type="EC" id="2.1.3.15" evidence="2"/>
<comment type="caution">
    <text evidence="12">The sequence shown here is derived from an EMBL/GenBank/DDBJ whole genome shotgun (WGS) entry which is preliminary data.</text>
</comment>
<sequence>MASDKILAIMDGARSDHKSNMHRLVIQLFPDFFEMHGDRTSSDDAAIIAGFATIKGMSVCVIATNKGQELKERMATNFGSPLPQGYRKALRVMKTAAKMSIPIVTLINTPGAYPGAEAEKNGQGQVIATNISEMLQLKVPILTIIIGEAGSGGALALACSDEVWMLEHSMYTVLSPEGFASIMWKDAKLATKAAEIMHIEPEWLKKQGIVELVLPEQVLENQAEGLKELIEQKLKKFQKINLTDLLDKRHARYRKF</sequence>
<dbReference type="STRING" id="1218493.JF76_15310"/>
<dbReference type="GO" id="GO:0006633">
    <property type="term" value="P:fatty acid biosynthetic process"/>
    <property type="evidence" value="ECO:0007669"/>
    <property type="project" value="UniProtKB-KW"/>
</dbReference>
<evidence type="ECO:0000256" key="2">
    <source>
        <dbReference type="ARBA" id="ARBA00011883"/>
    </source>
</evidence>
<dbReference type="PRINTS" id="PR01069">
    <property type="entry name" value="ACCCTRFRASEA"/>
</dbReference>
<keyword evidence="7" id="KW-0067">ATP-binding</keyword>
<dbReference type="GO" id="GO:2001295">
    <property type="term" value="P:malonyl-CoA biosynthetic process"/>
    <property type="evidence" value="ECO:0007669"/>
    <property type="project" value="UniProtKB-UniPathway"/>
</dbReference>
<accession>A0A0F4LAC3</accession>
<protein>
    <recommendedName>
        <fullName evidence="2">acetyl-CoA carboxytransferase</fullName>
        <ecNumber evidence="2">2.1.3.15</ecNumber>
    </recommendedName>
</protein>
<evidence type="ECO:0000256" key="8">
    <source>
        <dbReference type="ARBA" id="ARBA00023098"/>
    </source>
</evidence>
<dbReference type="GO" id="GO:0009317">
    <property type="term" value="C:acetyl-CoA carboxylase complex"/>
    <property type="evidence" value="ECO:0007669"/>
    <property type="project" value="InterPro"/>
</dbReference>
<dbReference type="PANTHER" id="PTHR42853">
    <property type="entry name" value="ACETYL-COENZYME A CARBOXYLASE CARBOXYL TRANSFERASE SUBUNIT ALPHA"/>
    <property type="match status" value="1"/>
</dbReference>
<dbReference type="OrthoDB" id="9808023at2"/>
<dbReference type="PATRIC" id="fig|1218493.3.peg.1604"/>
<dbReference type="PANTHER" id="PTHR42853:SF3">
    <property type="entry name" value="ACETYL-COENZYME A CARBOXYLASE CARBOXYL TRANSFERASE SUBUNIT ALPHA, CHLOROPLASTIC"/>
    <property type="match status" value="1"/>
</dbReference>
<evidence type="ECO:0000256" key="5">
    <source>
        <dbReference type="ARBA" id="ARBA00022741"/>
    </source>
</evidence>
<dbReference type="EMBL" id="JXBY01000025">
    <property type="protein sequence ID" value="KJY54511.1"/>
    <property type="molecule type" value="Genomic_DNA"/>
</dbReference>
<dbReference type="GO" id="GO:0003989">
    <property type="term" value="F:acetyl-CoA carboxylase activity"/>
    <property type="evidence" value="ECO:0007669"/>
    <property type="project" value="InterPro"/>
</dbReference>
<keyword evidence="5" id="KW-0547">Nucleotide-binding</keyword>
<keyword evidence="4 12" id="KW-0808">Transferase</keyword>
<evidence type="ECO:0000313" key="12">
    <source>
        <dbReference type="EMBL" id="KJY54511.1"/>
    </source>
</evidence>
<keyword evidence="6" id="KW-0276">Fatty acid metabolism</keyword>
<evidence type="ECO:0000256" key="10">
    <source>
        <dbReference type="ARBA" id="ARBA00049152"/>
    </source>
</evidence>
<dbReference type="NCBIfam" id="NF041504">
    <property type="entry name" value="AccA_sub"/>
    <property type="match status" value="1"/>
</dbReference>
<dbReference type="Pfam" id="PF03255">
    <property type="entry name" value="ACCA"/>
    <property type="match status" value="1"/>
</dbReference>
<dbReference type="InterPro" id="IPR029045">
    <property type="entry name" value="ClpP/crotonase-like_dom_sf"/>
</dbReference>
<dbReference type="SUPFAM" id="SSF52096">
    <property type="entry name" value="ClpP/crotonase"/>
    <property type="match status" value="1"/>
</dbReference>
<reference evidence="12 13" key="1">
    <citation type="submission" date="2014-12" db="EMBL/GenBank/DDBJ databases">
        <title>Comparative genomics of the lactic acid bacteria isolated from the honey bee gut.</title>
        <authorList>
            <person name="Ellegaard K.M."/>
            <person name="Tamarit D."/>
            <person name="Javelind E."/>
            <person name="Olofsson T."/>
            <person name="Andersson S.G."/>
            <person name="Vasquez A."/>
        </authorList>
    </citation>
    <scope>NUCLEOTIDE SEQUENCE [LARGE SCALE GENOMIC DNA]</scope>
    <source>
        <strain evidence="12 13">Biut2</strain>
    </source>
</reference>
<dbReference type="InterPro" id="IPR001095">
    <property type="entry name" value="Acetyl_CoA_COase_a_su"/>
</dbReference>
<dbReference type="GO" id="GO:0005524">
    <property type="term" value="F:ATP binding"/>
    <property type="evidence" value="ECO:0007669"/>
    <property type="project" value="UniProtKB-KW"/>
</dbReference>
<dbReference type="PROSITE" id="PS50989">
    <property type="entry name" value="COA_CT_CTER"/>
    <property type="match status" value="1"/>
</dbReference>
<dbReference type="Proteomes" id="UP000033533">
    <property type="component" value="Unassembled WGS sequence"/>
</dbReference>
<proteinExistence type="predicted"/>
<evidence type="ECO:0000256" key="6">
    <source>
        <dbReference type="ARBA" id="ARBA00022832"/>
    </source>
</evidence>
<name>A0A0F4LAC3_9LACO</name>
<evidence type="ECO:0000256" key="1">
    <source>
        <dbReference type="ARBA" id="ARBA00004956"/>
    </source>
</evidence>
<comment type="catalytic activity">
    <reaction evidence="10">
        <text>N(6)-carboxybiotinyl-L-lysyl-[protein] + acetyl-CoA = N(6)-biotinyl-L-lysyl-[protein] + malonyl-CoA</text>
        <dbReference type="Rhea" id="RHEA:54728"/>
        <dbReference type="Rhea" id="RHEA-COMP:10505"/>
        <dbReference type="Rhea" id="RHEA-COMP:10506"/>
        <dbReference type="ChEBI" id="CHEBI:57288"/>
        <dbReference type="ChEBI" id="CHEBI:57384"/>
        <dbReference type="ChEBI" id="CHEBI:83144"/>
        <dbReference type="ChEBI" id="CHEBI:83145"/>
        <dbReference type="EC" id="2.1.3.15"/>
    </reaction>
</comment>